<feature type="chain" id="PRO_5016614594" description="Thioredoxin family protein" evidence="1">
    <location>
        <begin position="22"/>
        <end position="243"/>
    </location>
</feature>
<keyword evidence="3" id="KW-1185">Reference proteome</keyword>
<evidence type="ECO:0000313" key="3">
    <source>
        <dbReference type="Proteomes" id="UP000264589"/>
    </source>
</evidence>
<dbReference type="InParanoid" id="A0A371RH18"/>
<name>A0A371RH18_9PROT</name>
<feature type="signal peptide" evidence="1">
    <location>
        <begin position="1"/>
        <end position="21"/>
    </location>
</feature>
<dbReference type="OrthoDB" id="7629852at2"/>
<proteinExistence type="predicted"/>
<dbReference type="PROSITE" id="PS51257">
    <property type="entry name" value="PROKAR_LIPOPROTEIN"/>
    <property type="match status" value="1"/>
</dbReference>
<dbReference type="InterPro" id="IPR036249">
    <property type="entry name" value="Thioredoxin-like_sf"/>
</dbReference>
<keyword evidence="1" id="KW-0732">Signal</keyword>
<accession>A0A371RH18</accession>
<gene>
    <name evidence="2" type="ORF">DX908_05330</name>
</gene>
<protein>
    <recommendedName>
        <fullName evidence="4">Thioredoxin family protein</fullName>
    </recommendedName>
</protein>
<sequence>MRQPFFLVVFLCSFAAACATGANRIEAGPFPDTYNEAADVSAVLQAASASDHLALIVLGANWCHDSKALVAALDDPLAKTVIEAHFETVLINVGNFERGFTTAQRFGLPIYMHTPTLLIVDPETGKVVNWDDHYIFRDAYQLSAEEVADYLTAHSSPENGVPQPTEGREAIDAWAAQTAARIRVGYQKIGAYEDFDGEEFLADWKALKPLRYNFSEDYPAALLRLQEAGEAGELPSYEALPWE</sequence>
<dbReference type="Proteomes" id="UP000264589">
    <property type="component" value="Unassembled WGS sequence"/>
</dbReference>
<comment type="caution">
    <text evidence="2">The sequence shown here is derived from an EMBL/GenBank/DDBJ whole genome shotgun (WGS) entry which is preliminary data.</text>
</comment>
<organism evidence="2 3">
    <name type="scientific">Parvularcula marina</name>
    <dbReference type="NCBI Taxonomy" id="2292771"/>
    <lineage>
        <taxon>Bacteria</taxon>
        <taxon>Pseudomonadati</taxon>
        <taxon>Pseudomonadota</taxon>
        <taxon>Alphaproteobacteria</taxon>
        <taxon>Parvularculales</taxon>
        <taxon>Parvularculaceae</taxon>
        <taxon>Parvularcula</taxon>
    </lineage>
</organism>
<reference evidence="2 3" key="1">
    <citation type="submission" date="2018-08" db="EMBL/GenBank/DDBJ databases">
        <title>Parvularcula sp. SM1705, isolated from surface water of the South Sea China.</title>
        <authorList>
            <person name="Sun L."/>
        </authorList>
    </citation>
    <scope>NUCLEOTIDE SEQUENCE [LARGE SCALE GENOMIC DNA]</scope>
    <source>
        <strain evidence="2 3">SM1705</strain>
    </source>
</reference>
<dbReference type="EMBL" id="QUQO01000001">
    <property type="protein sequence ID" value="RFB04751.1"/>
    <property type="molecule type" value="Genomic_DNA"/>
</dbReference>
<dbReference type="AlphaFoldDB" id="A0A371RH18"/>
<dbReference type="Gene3D" id="3.40.30.10">
    <property type="entry name" value="Glutaredoxin"/>
    <property type="match status" value="1"/>
</dbReference>
<evidence type="ECO:0008006" key="4">
    <source>
        <dbReference type="Google" id="ProtNLM"/>
    </source>
</evidence>
<evidence type="ECO:0000256" key="1">
    <source>
        <dbReference type="SAM" id="SignalP"/>
    </source>
</evidence>
<dbReference type="SUPFAM" id="SSF52833">
    <property type="entry name" value="Thioredoxin-like"/>
    <property type="match status" value="1"/>
</dbReference>
<dbReference type="RefSeq" id="WP_116391384.1">
    <property type="nucleotide sequence ID" value="NZ_QUQO01000001.1"/>
</dbReference>
<evidence type="ECO:0000313" key="2">
    <source>
        <dbReference type="EMBL" id="RFB04751.1"/>
    </source>
</evidence>